<gene>
    <name evidence="2" type="ORF">GCM10009710_10730</name>
</gene>
<dbReference type="Pfam" id="PF13312">
    <property type="entry name" value="DUF4081"/>
    <property type="match status" value="1"/>
</dbReference>
<dbReference type="InterPro" id="IPR025289">
    <property type="entry name" value="DUF4081"/>
</dbReference>
<dbReference type="SUPFAM" id="SSF55729">
    <property type="entry name" value="Acyl-CoA N-acyltransferases (Nat)"/>
    <property type="match status" value="1"/>
</dbReference>
<proteinExistence type="predicted"/>
<dbReference type="EMBL" id="BAAAME010000002">
    <property type="protein sequence ID" value="GAA1731940.1"/>
    <property type="molecule type" value="Genomic_DNA"/>
</dbReference>
<dbReference type="InterPro" id="IPR000182">
    <property type="entry name" value="GNAT_dom"/>
</dbReference>
<name>A0ABN2JLX5_9ACTN</name>
<comment type="caution">
    <text evidence="2">The sequence shown here is derived from an EMBL/GenBank/DDBJ whole genome shotgun (WGS) entry which is preliminary data.</text>
</comment>
<organism evidence="2 3">
    <name type="scientific">Aeromicrobium alkaliterrae</name>
    <dbReference type="NCBI Taxonomy" id="302168"/>
    <lineage>
        <taxon>Bacteria</taxon>
        <taxon>Bacillati</taxon>
        <taxon>Actinomycetota</taxon>
        <taxon>Actinomycetes</taxon>
        <taxon>Propionibacteriales</taxon>
        <taxon>Nocardioidaceae</taxon>
        <taxon>Aeromicrobium</taxon>
    </lineage>
</organism>
<dbReference type="Gene3D" id="3.40.630.30">
    <property type="match status" value="1"/>
</dbReference>
<protein>
    <submittedName>
        <fullName evidence="2">GNAT family N-acetyltransferase</fullName>
    </submittedName>
</protein>
<keyword evidence="3" id="KW-1185">Reference proteome</keyword>
<dbReference type="PIRSF" id="PIRSF021603">
    <property type="entry name" value="UCP21603_acetyltransf"/>
    <property type="match status" value="1"/>
</dbReference>
<dbReference type="InterPro" id="IPR016181">
    <property type="entry name" value="Acyl_CoA_acyltransferase"/>
</dbReference>
<dbReference type="PROSITE" id="PS51186">
    <property type="entry name" value="GNAT"/>
    <property type="match status" value="1"/>
</dbReference>
<accession>A0ABN2JLX5</accession>
<dbReference type="Proteomes" id="UP001501057">
    <property type="component" value="Unassembled WGS sequence"/>
</dbReference>
<dbReference type="Pfam" id="PF00583">
    <property type="entry name" value="Acetyltransf_1"/>
    <property type="match status" value="1"/>
</dbReference>
<dbReference type="RefSeq" id="WP_344198526.1">
    <property type="nucleotide sequence ID" value="NZ_BAAAME010000002.1"/>
</dbReference>
<dbReference type="InterPro" id="IPR016794">
    <property type="entry name" value="UCP21603_acetyltransf"/>
</dbReference>
<evidence type="ECO:0000259" key="1">
    <source>
        <dbReference type="PROSITE" id="PS51186"/>
    </source>
</evidence>
<sequence length="280" mass="30884">MLGTRTEVRPLTPFDLPEFRRVIEADPHVNVFLRHRGDLTRLEPRWLGGQVLGFFVDGRLRSVCHCGANVVPGEADDAAIDAFAEIIGTSPVRPASIAGPRDAVLRLWAGLEPAWGPARSVRPDQPFLLIDHAPVIAPDLRVRRVMVDELDLLYPACVQMFTEEVGVDPEATHGNLYRARVAQLIAQGWSYAIVERDRVLFKAEVGATGPGTCQLQGVWVDPELRGTGLAAPAVAGVVNLVRDEIAPTVSLYVNRHNERAHRTYLRAGFRQHDTFATILL</sequence>
<evidence type="ECO:0000313" key="3">
    <source>
        <dbReference type="Proteomes" id="UP001501057"/>
    </source>
</evidence>
<reference evidence="2 3" key="1">
    <citation type="journal article" date="2019" name="Int. J. Syst. Evol. Microbiol.">
        <title>The Global Catalogue of Microorganisms (GCM) 10K type strain sequencing project: providing services to taxonomists for standard genome sequencing and annotation.</title>
        <authorList>
            <consortium name="The Broad Institute Genomics Platform"/>
            <consortium name="The Broad Institute Genome Sequencing Center for Infectious Disease"/>
            <person name="Wu L."/>
            <person name="Ma J."/>
        </authorList>
    </citation>
    <scope>NUCLEOTIDE SEQUENCE [LARGE SCALE GENOMIC DNA]</scope>
    <source>
        <strain evidence="2 3">JCM 13518</strain>
    </source>
</reference>
<evidence type="ECO:0000313" key="2">
    <source>
        <dbReference type="EMBL" id="GAA1731940.1"/>
    </source>
</evidence>
<feature type="domain" description="N-acetyltransferase" evidence="1">
    <location>
        <begin position="140"/>
        <end position="280"/>
    </location>
</feature>